<accession>A0A8H3HRF3</accession>
<evidence type="ECO:0000313" key="3">
    <source>
        <dbReference type="EMBL" id="CAE6529276.1"/>
    </source>
</evidence>
<feature type="coiled-coil region" evidence="1">
    <location>
        <begin position="239"/>
        <end position="344"/>
    </location>
</feature>
<dbReference type="Proteomes" id="UP000663831">
    <property type="component" value="Unassembled WGS sequence"/>
</dbReference>
<feature type="compositionally biased region" description="Polar residues" evidence="2">
    <location>
        <begin position="8"/>
        <end position="24"/>
    </location>
</feature>
<comment type="caution">
    <text evidence="3">The sequence shown here is derived from an EMBL/GenBank/DDBJ whole genome shotgun (WGS) entry which is preliminary data.</text>
</comment>
<gene>
    <name evidence="3" type="ORF">RDB_LOCUS155505</name>
</gene>
<evidence type="ECO:0000256" key="2">
    <source>
        <dbReference type="SAM" id="MobiDB-lite"/>
    </source>
</evidence>
<keyword evidence="1" id="KW-0175">Coiled coil</keyword>
<reference evidence="3" key="1">
    <citation type="submission" date="2021-01" db="EMBL/GenBank/DDBJ databases">
        <authorList>
            <person name="Kaushik A."/>
        </authorList>
    </citation>
    <scope>NUCLEOTIDE SEQUENCE</scope>
    <source>
        <strain evidence="3">AG3-1AP</strain>
    </source>
</reference>
<feature type="region of interest" description="Disordered" evidence="2">
    <location>
        <begin position="1"/>
        <end position="33"/>
    </location>
</feature>
<sequence length="637" mass="71883">MLRMISTLAKSSSSGPKNAQTDSNHSTRKGNGRSYILVTGRSRTHNHKFVSDVHQNSQNHADISREGIELVATGGFDYPDKSDVDAFTGIAEEVLRRKGVNQHIVGVVVIHLTEDKILSGSFQRNIRGLTDLFLGKSHLDRLTILVARADSSGPDQKSIVQDMHSPQALVFSELLFGRATIAVWKRDTMKHLRPYFSKGPISPPVYHFNFAQESVRTQVEVALGYYLKESVDMWASAYQKRLAETLKKAEANVEGYKKSAEQASQNLDQSQADLLQLQAKQRNTEEEAAQYRAECERVTQLYMEQLQANEQQVKQYSRDPKARVSQLAQRLHQVEAEYASLRSQIQLHNNYEQGEISRDLKNLNSMIERLGQSLSEYLVDNYAQDAFRKDGDDITTLDAHDLAKLMSIFGHHEGSPSLVASAKSSGLNIENFIDFSIRAQICHSLVQLIFDPFHPFIDPVESSKYATTYEQVRRQESQYTSGKWRSVTFNNIYHPPTSHKPVADHINGLAEGMMMDILGPLIKHLFGWSIQQIRIEEQHFVELLEVINAAWEWSSKVKREVVMLGDFQPTTIDVHRGPVPFDPQTMEDFEPDARGPQPKFALCILGLGLSSWQARGGGEPPEGALVHKMTVLTDAYY</sequence>
<name>A0A8H3HRF3_9AGAM</name>
<dbReference type="OrthoDB" id="3235275at2759"/>
<protein>
    <submittedName>
        <fullName evidence="3">Uncharacterized protein</fullName>
    </submittedName>
</protein>
<proteinExistence type="predicted"/>
<evidence type="ECO:0000256" key="1">
    <source>
        <dbReference type="SAM" id="Coils"/>
    </source>
</evidence>
<dbReference type="AlphaFoldDB" id="A0A8H3HRF3"/>
<evidence type="ECO:0000313" key="4">
    <source>
        <dbReference type="Proteomes" id="UP000663831"/>
    </source>
</evidence>
<organism evidence="3 4">
    <name type="scientific">Rhizoctonia solani</name>
    <dbReference type="NCBI Taxonomy" id="456999"/>
    <lineage>
        <taxon>Eukaryota</taxon>
        <taxon>Fungi</taxon>
        <taxon>Dikarya</taxon>
        <taxon>Basidiomycota</taxon>
        <taxon>Agaricomycotina</taxon>
        <taxon>Agaricomycetes</taxon>
        <taxon>Cantharellales</taxon>
        <taxon>Ceratobasidiaceae</taxon>
        <taxon>Rhizoctonia</taxon>
    </lineage>
</organism>
<dbReference type="EMBL" id="CAJMWV010007450">
    <property type="protein sequence ID" value="CAE6529276.1"/>
    <property type="molecule type" value="Genomic_DNA"/>
</dbReference>